<dbReference type="SUPFAM" id="SSF57829">
    <property type="entry name" value="Zn-binding ribosomal proteins"/>
    <property type="match status" value="1"/>
</dbReference>
<organism evidence="6 7">
    <name type="scientific">Coprothermobacter proteolyticus (strain ATCC 35245 / DSM 5265 / OCM 4 / BT)</name>
    <dbReference type="NCBI Taxonomy" id="309798"/>
    <lineage>
        <taxon>Bacteria</taxon>
        <taxon>Pseudomonadati</taxon>
        <taxon>Coprothermobacterota</taxon>
        <taxon>Coprothermobacteria</taxon>
        <taxon>Coprothermobacterales</taxon>
        <taxon>Coprothermobacteraceae</taxon>
        <taxon>Coprothermobacter</taxon>
    </lineage>
</organism>
<dbReference type="eggNOG" id="COG0333">
    <property type="taxonomic scope" value="Bacteria"/>
</dbReference>
<evidence type="ECO:0000256" key="2">
    <source>
        <dbReference type="ARBA" id="ARBA00022980"/>
    </source>
</evidence>
<keyword evidence="3 5" id="KW-0687">Ribonucleoprotein</keyword>
<dbReference type="Pfam" id="PF01783">
    <property type="entry name" value="Ribosomal_L32p"/>
    <property type="match status" value="1"/>
</dbReference>
<evidence type="ECO:0000256" key="1">
    <source>
        <dbReference type="ARBA" id="ARBA00008560"/>
    </source>
</evidence>
<evidence type="ECO:0000256" key="4">
    <source>
        <dbReference type="ARBA" id="ARBA00035178"/>
    </source>
</evidence>
<dbReference type="OrthoDB" id="9812874at2"/>
<reference evidence="7" key="1">
    <citation type="submission" date="2008-08" db="EMBL/GenBank/DDBJ databases">
        <title>The complete genome sequence of Coprothermobacter proteolyticus strain ATCC 5245 / DSM 5265 / BT.</title>
        <authorList>
            <person name="Dodson R.J."/>
            <person name="Durkin A.S."/>
            <person name="Wu M."/>
            <person name="Eisen J."/>
            <person name="Sutton G."/>
        </authorList>
    </citation>
    <scope>NUCLEOTIDE SEQUENCE [LARGE SCALE GENOMIC DNA]</scope>
    <source>
        <strain evidence="7">ATCC 35245 / DSM 5265 / OCM 4 / BT</strain>
    </source>
</reference>
<accession>B5Y7W2</accession>
<dbReference type="AlphaFoldDB" id="B5Y7W2"/>
<dbReference type="InterPro" id="IPR011332">
    <property type="entry name" value="Ribosomal_zn-bd"/>
</dbReference>
<keyword evidence="7" id="KW-1185">Reference proteome</keyword>
<sequence>MGAPKKKPTRMKRDQRRAHFKATVPNLIECPHCHELIPSHTVCPNCGWYGGEEKIKIEKEEKG</sequence>
<dbReference type="EMBL" id="CP001145">
    <property type="protein sequence ID" value="ACI18165.1"/>
    <property type="molecule type" value="Genomic_DNA"/>
</dbReference>
<dbReference type="STRING" id="309798.COPRO5265_0500"/>
<evidence type="ECO:0000313" key="6">
    <source>
        <dbReference type="EMBL" id="ACI18165.1"/>
    </source>
</evidence>
<dbReference type="PANTHER" id="PTHR35534">
    <property type="entry name" value="50S RIBOSOMAL PROTEIN L32"/>
    <property type="match status" value="1"/>
</dbReference>
<dbReference type="Proteomes" id="UP000001732">
    <property type="component" value="Chromosome"/>
</dbReference>
<dbReference type="RefSeq" id="WP_012544815.1">
    <property type="nucleotide sequence ID" value="NC_011295.1"/>
</dbReference>
<reference evidence="6 7" key="2">
    <citation type="journal article" date="2014" name="Genome Announc.">
        <title>Complete Genome Sequence of Coprothermobacter proteolyticus DSM 5265.</title>
        <authorList>
            <person name="Alexiev A."/>
            <person name="Coil D.A."/>
            <person name="Badger J.H."/>
            <person name="Enticknap J."/>
            <person name="Ward N."/>
            <person name="Robb F.T."/>
            <person name="Eisen J.A."/>
        </authorList>
    </citation>
    <scope>NUCLEOTIDE SEQUENCE [LARGE SCALE GENOMIC DNA]</scope>
    <source>
        <strain evidence="7">ATCC 35245 / DSM 5265 / OCM 4 / BT</strain>
    </source>
</reference>
<evidence type="ECO:0000313" key="7">
    <source>
        <dbReference type="Proteomes" id="UP000001732"/>
    </source>
</evidence>
<keyword evidence="2 5" id="KW-0689">Ribosomal protein</keyword>
<dbReference type="GO" id="GO:0006412">
    <property type="term" value="P:translation"/>
    <property type="evidence" value="ECO:0007669"/>
    <property type="project" value="UniProtKB-UniRule"/>
</dbReference>
<comment type="similarity">
    <text evidence="1 5">Belongs to the bacterial ribosomal protein bL32 family.</text>
</comment>
<dbReference type="InterPro" id="IPR002677">
    <property type="entry name" value="Ribosomal_bL32"/>
</dbReference>
<protein>
    <recommendedName>
        <fullName evidence="4 5">Large ribosomal subunit protein bL32</fullName>
    </recommendedName>
</protein>
<evidence type="ECO:0000256" key="3">
    <source>
        <dbReference type="ARBA" id="ARBA00023274"/>
    </source>
</evidence>
<dbReference type="GO" id="GO:0003735">
    <property type="term" value="F:structural constituent of ribosome"/>
    <property type="evidence" value="ECO:0007669"/>
    <property type="project" value="InterPro"/>
</dbReference>
<dbReference type="InterPro" id="IPR044957">
    <property type="entry name" value="Ribosomal_bL32_bact"/>
</dbReference>
<dbReference type="NCBIfam" id="TIGR01031">
    <property type="entry name" value="rpmF_bact"/>
    <property type="match status" value="1"/>
</dbReference>
<proteinExistence type="inferred from homology"/>
<dbReference type="HAMAP" id="MF_00340">
    <property type="entry name" value="Ribosomal_bL32"/>
    <property type="match status" value="1"/>
</dbReference>
<name>B5Y7W2_COPPD</name>
<dbReference type="KEGG" id="cpo:COPRO5265_0500"/>
<gene>
    <name evidence="5 6" type="primary">rpmF</name>
    <name evidence="6" type="ordered locus">COPRO5265_0500</name>
</gene>
<dbReference type="PANTHER" id="PTHR35534:SF1">
    <property type="entry name" value="LARGE RIBOSOMAL SUBUNIT PROTEIN BL32"/>
    <property type="match status" value="1"/>
</dbReference>
<dbReference type="HOGENOM" id="CLU_129084_1_3_9"/>
<evidence type="ECO:0000256" key="5">
    <source>
        <dbReference type="HAMAP-Rule" id="MF_00340"/>
    </source>
</evidence>
<dbReference type="GO" id="GO:0015934">
    <property type="term" value="C:large ribosomal subunit"/>
    <property type="evidence" value="ECO:0007669"/>
    <property type="project" value="InterPro"/>
</dbReference>